<reference evidence="3" key="1">
    <citation type="journal article" date="2019" name="Int. J. Syst. Evol. Microbiol.">
        <title>The Global Catalogue of Microorganisms (GCM) 10K type strain sequencing project: providing services to taxonomists for standard genome sequencing and annotation.</title>
        <authorList>
            <consortium name="The Broad Institute Genomics Platform"/>
            <consortium name="The Broad Institute Genome Sequencing Center for Infectious Disease"/>
            <person name="Wu L."/>
            <person name="Ma J."/>
        </authorList>
    </citation>
    <scope>NUCLEOTIDE SEQUENCE [LARGE SCALE GENOMIC DNA]</scope>
    <source>
        <strain evidence="3">JCM 13002</strain>
    </source>
</reference>
<evidence type="ECO:0000313" key="3">
    <source>
        <dbReference type="Proteomes" id="UP001499987"/>
    </source>
</evidence>
<feature type="region of interest" description="Disordered" evidence="1">
    <location>
        <begin position="22"/>
        <end position="43"/>
    </location>
</feature>
<name>A0ABP4EYJ5_9ACTN</name>
<evidence type="ECO:0000256" key="1">
    <source>
        <dbReference type="SAM" id="MobiDB-lite"/>
    </source>
</evidence>
<evidence type="ECO:0000313" key="2">
    <source>
        <dbReference type="EMBL" id="GAA1128818.1"/>
    </source>
</evidence>
<dbReference type="Proteomes" id="UP001499987">
    <property type="component" value="Unassembled WGS sequence"/>
</dbReference>
<organism evidence="2 3">
    <name type="scientific">Kitasatospora arboriphila</name>
    <dbReference type="NCBI Taxonomy" id="258052"/>
    <lineage>
        <taxon>Bacteria</taxon>
        <taxon>Bacillati</taxon>
        <taxon>Actinomycetota</taxon>
        <taxon>Actinomycetes</taxon>
        <taxon>Kitasatosporales</taxon>
        <taxon>Streptomycetaceae</taxon>
        <taxon>Kitasatospora</taxon>
    </lineage>
</organism>
<dbReference type="RefSeq" id="WP_344628493.1">
    <property type="nucleotide sequence ID" value="NZ_BAAALD010000188.1"/>
</dbReference>
<keyword evidence="3" id="KW-1185">Reference proteome</keyword>
<comment type="caution">
    <text evidence="2">The sequence shown here is derived from an EMBL/GenBank/DDBJ whole genome shotgun (WGS) entry which is preliminary data.</text>
</comment>
<gene>
    <name evidence="2" type="ORF">GCM10009663_77610</name>
</gene>
<accession>A0ABP4EYJ5</accession>
<dbReference type="EMBL" id="BAAALD010000188">
    <property type="protein sequence ID" value="GAA1128818.1"/>
    <property type="molecule type" value="Genomic_DNA"/>
</dbReference>
<protein>
    <submittedName>
        <fullName evidence="2">Uncharacterized protein</fullName>
    </submittedName>
</protein>
<sequence>MRPVHRHTRDWRDAVLVGEEELAAAARGGPPGHPHGAGPPQRHLVAGCGHRLAQGPPPLLGGPPAGRCRDEPPAWVHYKGVAIAPVMPQVLDPTEAPAGAGRWLPLATTSQSLYRASQ</sequence>
<feature type="compositionally biased region" description="Low complexity" evidence="1">
    <location>
        <begin position="23"/>
        <end position="40"/>
    </location>
</feature>
<proteinExistence type="predicted"/>